<sequence>MDWRQRLADEEAETRALLASLSASIDGLSAARQGDNSDDEHDPEGSTIAFERSQADALRQQAGDRLDAIAAAMTRLDDGTFGICAACSQPIAPARLDARPYAALCVMCASRDTGR</sequence>
<evidence type="ECO:0000313" key="6">
    <source>
        <dbReference type="EMBL" id="QQB14296.1"/>
    </source>
</evidence>
<name>A0A7T3ZZ41_9MICO</name>
<feature type="domain" description="Zinc finger DksA/TraR C4-type" evidence="5">
    <location>
        <begin position="79"/>
        <end position="111"/>
    </location>
</feature>
<dbReference type="PROSITE" id="PS51128">
    <property type="entry name" value="ZF_DKSA_2"/>
    <property type="match status" value="1"/>
</dbReference>
<dbReference type="AlphaFoldDB" id="A0A7T3ZZ41"/>
<dbReference type="RefSeq" id="WP_198499369.1">
    <property type="nucleotide sequence ID" value="NZ_CP065989.1"/>
</dbReference>
<evidence type="ECO:0000256" key="1">
    <source>
        <dbReference type="ARBA" id="ARBA00022723"/>
    </source>
</evidence>
<organism evidence="6 7">
    <name type="scientific">Brevibacterium casei</name>
    <dbReference type="NCBI Taxonomy" id="33889"/>
    <lineage>
        <taxon>Bacteria</taxon>
        <taxon>Bacillati</taxon>
        <taxon>Actinomycetota</taxon>
        <taxon>Actinomycetes</taxon>
        <taxon>Micrococcales</taxon>
        <taxon>Brevibacteriaceae</taxon>
        <taxon>Brevibacterium</taxon>
    </lineage>
</organism>
<protein>
    <submittedName>
        <fullName evidence="6">TraR/DksA C4-type zinc finger protein</fullName>
    </submittedName>
</protein>
<keyword evidence="1" id="KW-0479">Metal-binding</keyword>
<gene>
    <name evidence="6" type="ORF">I6H47_16390</name>
</gene>
<dbReference type="Gene3D" id="1.20.120.910">
    <property type="entry name" value="DksA, coiled-coil domain"/>
    <property type="match status" value="1"/>
</dbReference>
<dbReference type="PANTHER" id="PTHR33823:SF2">
    <property type="entry name" value="RNA POLYMERASE-BINDING TRANSCRIPTION FACTOR DKSA"/>
    <property type="match status" value="1"/>
</dbReference>
<accession>A0A7T3ZZ41</accession>
<dbReference type="InterPro" id="IPR000962">
    <property type="entry name" value="Znf_DskA_TraR"/>
</dbReference>
<proteinExistence type="predicted"/>
<dbReference type="EMBL" id="CP065989">
    <property type="protein sequence ID" value="QQB14296.1"/>
    <property type="molecule type" value="Genomic_DNA"/>
</dbReference>
<dbReference type="SUPFAM" id="SSF57716">
    <property type="entry name" value="Glucocorticoid receptor-like (DNA-binding domain)"/>
    <property type="match status" value="1"/>
</dbReference>
<evidence type="ECO:0000259" key="5">
    <source>
        <dbReference type="Pfam" id="PF01258"/>
    </source>
</evidence>
<keyword evidence="2" id="KW-0863">Zinc-finger</keyword>
<feature type="zinc finger region" description="dksA C4-type" evidence="4">
    <location>
        <begin position="84"/>
        <end position="108"/>
    </location>
</feature>
<dbReference type="GO" id="GO:0008270">
    <property type="term" value="F:zinc ion binding"/>
    <property type="evidence" value="ECO:0007669"/>
    <property type="project" value="UniProtKB-KW"/>
</dbReference>
<evidence type="ECO:0000313" key="7">
    <source>
        <dbReference type="Proteomes" id="UP000595374"/>
    </source>
</evidence>
<reference evidence="6 7" key="1">
    <citation type="submission" date="2020-12" db="EMBL/GenBank/DDBJ databases">
        <title>FDA dAtabase for Regulatory Grade micrObial Sequences (FDA-ARGOS): Supporting development and validation of Infectious Disease Dx tests.</title>
        <authorList>
            <person name="Sproer C."/>
            <person name="Gronow S."/>
            <person name="Severitt S."/>
            <person name="Schroder I."/>
            <person name="Tallon L."/>
            <person name="Sadzewicz L."/>
            <person name="Zhao X."/>
            <person name="Boylan J."/>
            <person name="Ott S."/>
            <person name="Bowen H."/>
            <person name="Vavikolanu K."/>
            <person name="Mehta A."/>
            <person name="Aluvathingal J."/>
            <person name="Nadendla S."/>
            <person name="Lowell S."/>
            <person name="Myers T."/>
            <person name="Yan Y."/>
            <person name="Sichtig H."/>
        </authorList>
    </citation>
    <scope>NUCLEOTIDE SEQUENCE [LARGE SCALE GENOMIC DNA]</scope>
    <source>
        <strain evidence="6 7">FDAARGOS_990</strain>
    </source>
</reference>
<keyword evidence="3" id="KW-0862">Zinc</keyword>
<evidence type="ECO:0000256" key="3">
    <source>
        <dbReference type="ARBA" id="ARBA00022833"/>
    </source>
</evidence>
<evidence type="ECO:0000256" key="2">
    <source>
        <dbReference type="ARBA" id="ARBA00022771"/>
    </source>
</evidence>
<evidence type="ECO:0000256" key="4">
    <source>
        <dbReference type="PROSITE-ProRule" id="PRU00510"/>
    </source>
</evidence>
<dbReference type="Pfam" id="PF01258">
    <property type="entry name" value="zf-dskA_traR"/>
    <property type="match status" value="1"/>
</dbReference>
<dbReference type="Proteomes" id="UP000595374">
    <property type="component" value="Chromosome"/>
</dbReference>
<dbReference type="PANTHER" id="PTHR33823">
    <property type="entry name" value="RNA POLYMERASE-BINDING TRANSCRIPTION FACTOR DKSA-RELATED"/>
    <property type="match status" value="1"/>
</dbReference>